<dbReference type="EMBL" id="SMKA01000175">
    <property type="protein sequence ID" value="TDC23009.1"/>
    <property type="molecule type" value="Genomic_DNA"/>
</dbReference>
<accession>A0A4R4PLX7</accession>
<keyword evidence="3" id="KW-1185">Reference proteome</keyword>
<evidence type="ECO:0000313" key="2">
    <source>
        <dbReference type="EMBL" id="TDC23009.1"/>
    </source>
</evidence>
<dbReference type="RefSeq" id="WP_132412285.1">
    <property type="nucleotide sequence ID" value="NZ_SMKA01000175.1"/>
</dbReference>
<reference evidence="2 3" key="1">
    <citation type="submission" date="2019-03" db="EMBL/GenBank/DDBJ databases">
        <title>Draft genome sequences of novel Actinobacteria.</title>
        <authorList>
            <person name="Sahin N."/>
            <person name="Ay H."/>
            <person name="Saygin H."/>
        </authorList>
    </citation>
    <scope>NUCLEOTIDE SEQUENCE [LARGE SCALE GENOMIC DNA]</scope>
    <source>
        <strain evidence="2 3">JCM 30547</strain>
    </source>
</reference>
<dbReference type="AlphaFoldDB" id="A0A4R4PLX7"/>
<evidence type="ECO:0000313" key="3">
    <source>
        <dbReference type="Proteomes" id="UP000295075"/>
    </source>
</evidence>
<organism evidence="2 3">
    <name type="scientific">Kribbella albertanoniae</name>
    <dbReference type="NCBI Taxonomy" id="1266829"/>
    <lineage>
        <taxon>Bacteria</taxon>
        <taxon>Bacillati</taxon>
        <taxon>Actinomycetota</taxon>
        <taxon>Actinomycetes</taxon>
        <taxon>Propionibacteriales</taxon>
        <taxon>Kribbellaceae</taxon>
        <taxon>Kribbella</taxon>
    </lineage>
</organism>
<protein>
    <submittedName>
        <fullName evidence="2">Uncharacterized protein</fullName>
    </submittedName>
</protein>
<gene>
    <name evidence="2" type="ORF">E1261_29570</name>
</gene>
<feature type="compositionally biased region" description="Low complexity" evidence="1">
    <location>
        <begin position="51"/>
        <end position="67"/>
    </location>
</feature>
<proteinExistence type="predicted"/>
<sequence length="80" mass="8649">MTLTDEQIAALTPAERRDLILRLLPRPDGLPSARTINRIRKWRTALPAYCSSATPGSTSSPANAPTSCKPSSAPSSWKSR</sequence>
<dbReference type="Proteomes" id="UP000295075">
    <property type="component" value="Unassembled WGS sequence"/>
</dbReference>
<feature type="region of interest" description="Disordered" evidence="1">
    <location>
        <begin position="50"/>
        <end position="80"/>
    </location>
</feature>
<comment type="caution">
    <text evidence="2">The sequence shown here is derived from an EMBL/GenBank/DDBJ whole genome shotgun (WGS) entry which is preliminary data.</text>
</comment>
<evidence type="ECO:0000256" key="1">
    <source>
        <dbReference type="SAM" id="MobiDB-lite"/>
    </source>
</evidence>
<name>A0A4R4PLX7_9ACTN</name>
<feature type="compositionally biased region" description="Polar residues" evidence="1">
    <location>
        <begin position="68"/>
        <end position="80"/>
    </location>
</feature>